<accession>A0A653CK74</accession>
<proteinExistence type="predicted"/>
<gene>
    <name evidence="4" type="ORF">CALMAC_LOCUS9254</name>
</gene>
<name>A0A653CK74_CALMS</name>
<reference evidence="4 5" key="1">
    <citation type="submission" date="2019-01" db="EMBL/GenBank/DDBJ databases">
        <authorList>
            <person name="Sayadi A."/>
        </authorList>
    </citation>
    <scope>NUCLEOTIDE SEQUENCE [LARGE SCALE GENOMIC DNA]</scope>
</reference>
<dbReference type="GO" id="GO:0008010">
    <property type="term" value="F:structural constituent of chitin-based larval cuticle"/>
    <property type="evidence" value="ECO:0007669"/>
    <property type="project" value="TreeGrafter"/>
</dbReference>
<dbReference type="PROSITE" id="PS00233">
    <property type="entry name" value="CHIT_BIND_RR_1"/>
    <property type="match status" value="1"/>
</dbReference>
<dbReference type="InterPro" id="IPR050468">
    <property type="entry name" value="Cuticle_Struct_Prot"/>
</dbReference>
<protein>
    <recommendedName>
        <fullName evidence="6">Cuticle protein</fullName>
    </recommendedName>
</protein>
<dbReference type="AlphaFoldDB" id="A0A653CK74"/>
<evidence type="ECO:0000256" key="3">
    <source>
        <dbReference type="SAM" id="SignalP"/>
    </source>
</evidence>
<dbReference type="InterPro" id="IPR031311">
    <property type="entry name" value="CHIT_BIND_RR_consensus"/>
</dbReference>
<evidence type="ECO:0000256" key="1">
    <source>
        <dbReference type="ARBA" id="ARBA00022460"/>
    </source>
</evidence>
<organism evidence="4 5">
    <name type="scientific">Callosobruchus maculatus</name>
    <name type="common">Southern cowpea weevil</name>
    <name type="synonym">Pulse bruchid</name>
    <dbReference type="NCBI Taxonomy" id="64391"/>
    <lineage>
        <taxon>Eukaryota</taxon>
        <taxon>Metazoa</taxon>
        <taxon>Ecdysozoa</taxon>
        <taxon>Arthropoda</taxon>
        <taxon>Hexapoda</taxon>
        <taxon>Insecta</taxon>
        <taxon>Pterygota</taxon>
        <taxon>Neoptera</taxon>
        <taxon>Endopterygota</taxon>
        <taxon>Coleoptera</taxon>
        <taxon>Polyphaga</taxon>
        <taxon>Cucujiformia</taxon>
        <taxon>Chrysomeloidea</taxon>
        <taxon>Chrysomelidae</taxon>
        <taxon>Bruchinae</taxon>
        <taxon>Bruchini</taxon>
        <taxon>Callosobruchus</taxon>
    </lineage>
</organism>
<dbReference type="PRINTS" id="PR00947">
    <property type="entry name" value="CUTICLE"/>
</dbReference>
<dbReference type="PANTHER" id="PTHR10380:SF173">
    <property type="entry name" value="CUTICULAR PROTEIN 47EF, ISOFORM C-RELATED"/>
    <property type="match status" value="1"/>
</dbReference>
<dbReference type="InterPro" id="IPR000618">
    <property type="entry name" value="Insect_cuticle"/>
</dbReference>
<evidence type="ECO:0008006" key="6">
    <source>
        <dbReference type="Google" id="ProtNLM"/>
    </source>
</evidence>
<dbReference type="Pfam" id="PF00379">
    <property type="entry name" value="Chitin_bind_4"/>
    <property type="match status" value="1"/>
</dbReference>
<dbReference type="Proteomes" id="UP000410492">
    <property type="component" value="Unassembled WGS sequence"/>
</dbReference>
<feature type="signal peptide" evidence="3">
    <location>
        <begin position="1"/>
        <end position="19"/>
    </location>
</feature>
<sequence>MAKVGTVVISLAILGVTAAQQYFNPDPVAYPYGHIPFLPQAYRNADYYKNLPPYYRNADYYKNFPHYQNVDYYQNLTQYHNLPPHLRHPDYYKNLPQHYQNTDYYKNLPQHYQNADYYKNLPQHYQNADYYKNFPNYYQNLDKYNNVPSHLKPADYYKNLPQYYKDHQYYRTAESVAPIVRYDSDVREDGSYEYSYETGNGIAAQESGVQRPVPPVGELGTAAQGSYSYTSPEGVPVSISYVADENGFRAVGDVLPTPPPVPPQIQRSLEYNAARERALPTYPTVAPIL</sequence>
<evidence type="ECO:0000313" key="5">
    <source>
        <dbReference type="Proteomes" id="UP000410492"/>
    </source>
</evidence>
<dbReference type="GO" id="GO:0062129">
    <property type="term" value="C:chitin-based extracellular matrix"/>
    <property type="evidence" value="ECO:0007669"/>
    <property type="project" value="TreeGrafter"/>
</dbReference>
<keyword evidence="1 2" id="KW-0193">Cuticle</keyword>
<keyword evidence="3" id="KW-0732">Signal</keyword>
<dbReference type="OrthoDB" id="8021718at2759"/>
<keyword evidence="5" id="KW-1185">Reference proteome</keyword>
<evidence type="ECO:0000313" key="4">
    <source>
        <dbReference type="EMBL" id="VEN47510.1"/>
    </source>
</evidence>
<feature type="chain" id="PRO_5024868151" description="Cuticle protein" evidence="3">
    <location>
        <begin position="20"/>
        <end position="289"/>
    </location>
</feature>
<evidence type="ECO:0000256" key="2">
    <source>
        <dbReference type="PROSITE-ProRule" id="PRU00497"/>
    </source>
</evidence>
<dbReference type="PANTHER" id="PTHR10380">
    <property type="entry name" value="CUTICLE PROTEIN"/>
    <property type="match status" value="1"/>
</dbReference>
<dbReference type="PROSITE" id="PS51155">
    <property type="entry name" value="CHIT_BIND_RR_2"/>
    <property type="match status" value="1"/>
</dbReference>
<dbReference type="EMBL" id="CAACVG010007884">
    <property type="protein sequence ID" value="VEN47510.1"/>
    <property type="molecule type" value="Genomic_DNA"/>
</dbReference>